<evidence type="ECO:0000256" key="14">
    <source>
        <dbReference type="RuleBase" id="RU362121"/>
    </source>
</evidence>
<dbReference type="Proteomes" id="UP001159363">
    <property type="component" value="Chromosome 7"/>
</dbReference>
<dbReference type="PROSITE" id="PS50255">
    <property type="entry name" value="CYTOCHROME_B5_2"/>
    <property type="match status" value="1"/>
</dbReference>
<keyword evidence="8" id="KW-0249">Electron transport</keyword>
<evidence type="ECO:0000256" key="11">
    <source>
        <dbReference type="ARBA" id="ARBA00037877"/>
    </source>
</evidence>
<keyword evidence="7" id="KW-0492">Microsome</keyword>
<evidence type="ECO:0000313" key="16">
    <source>
        <dbReference type="EMBL" id="KAJ8876791.1"/>
    </source>
</evidence>
<evidence type="ECO:0000256" key="4">
    <source>
        <dbReference type="ARBA" id="ARBA00022692"/>
    </source>
</evidence>
<dbReference type="PANTHER" id="PTHR19359">
    <property type="entry name" value="CYTOCHROME B5"/>
    <property type="match status" value="1"/>
</dbReference>
<feature type="transmembrane region" description="Helical" evidence="14">
    <location>
        <begin position="98"/>
        <end position="118"/>
    </location>
</feature>
<evidence type="ECO:0000256" key="1">
    <source>
        <dbReference type="ARBA" id="ARBA00004131"/>
    </source>
</evidence>
<name>A0ABQ9GXQ0_9NEOP</name>
<keyword evidence="10 14" id="KW-0472">Membrane</keyword>
<evidence type="ECO:0000256" key="2">
    <source>
        <dbReference type="ARBA" id="ARBA00022448"/>
    </source>
</evidence>
<evidence type="ECO:0000256" key="9">
    <source>
        <dbReference type="ARBA" id="ARBA00023004"/>
    </source>
</evidence>
<comment type="subcellular location">
    <subcellularLocation>
        <location evidence="1">Endoplasmic reticulum membrane</location>
        <topology evidence="1">Single-pass membrane protein</topology>
        <orientation evidence="1">Cytoplasmic side</orientation>
    </subcellularLocation>
    <subcellularLocation>
        <location evidence="11">Microsome membrane</location>
        <topology evidence="11">Single-pass membrane protein</topology>
        <orientation evidence="11">Cytoplasmic side</orientation>
    </subcellularLocation>
</comment>
<dbReference type="PROSITE" id="PS00191">
    <property type="entry name" value="CYTOCHROME_B5_1"/>
    <property type="match status" value="1"/>
</dbReference>
<feature type="domain" description="Cytochrome b5 heme-binding" evidence="15">
    <location>
        <begin position="4"/>
        <end position="81"/>
    </location>
</feature>
<evidence type="ECO:0000256" key="3">
    <source>
        <dbReference type="ARBA" id="ARBA00022617"/>
    </source>
</evidence>
<keyword evidence="9 14" id="KW-0408">Iron</keyword>
<evidence type="ECO:0000256" key="13">
    <source>
        <dbReference type="ARBA" id="ARBA00039806"/>
    </source>
</evidence>
<dbReference type="SMART" id="SM01117">
    <property type="entry name" value="Cyt-b5"/>
    <property type="match status" value="1"/>
</dbReference>
<evidence type="ECO:0000313" key="17">
    <source>
        <dbReference type="Proteomes" id="UP001159363"/>
    </source>
</evidence>
<dbReference type="InterPro" id="IPR018506">
    <property type="entry name" value="Cyt_B5_heme-BS"/>
</dbReference>
<dbReference type="PANTHER" id="PTHR19359:SF150">
    <property type="entry name" value="CYTOCHROME B5"/>
    <property type="match status" value="1"/>
</dbReference>
<dbReference type="InterPro" id="IPR036400">
    <property type="entry name" value="Cyt_B5-like_heme/steroid_sf"/>
</dbReference>
<evidence type="ECO:0000256" key="7">
    <source>
        <dbReference type="ARBA" id="ARBA00022848"/>
    </source>
</evidence>
<dbReference type="Gene3D" id="3.10.120.10">
    <property type="entry name" value="Cytochrome b5-like heme/steroid binding domain"/>
    <property type="match status" value="1"/>
</dbReference>
<keyword evidence="5 14" id="KW-0479">Metal-binding</keyword>
<organism evidence="16 17">
    <name type="scientific">Dryococelus australis</name>
    <dbReference type="NCBI Taxonomy" id="614101"/>
    <lineage>
        <taxon>Eukaryota</taxon>
        <taxon>Metazoa</taxon>
        <taxon>Ecdysozoa</taxon>
        <taxon>Arthropoda</taxon>
        <taxon>Hexapoda</taxon>
        <taxon>Insecta</taxon>
        <taxon>Pterygota</taxon>
        <taxon>Neoptera</taxon>
        <taxon>Polyneoptera</taxon>
        <taxon>Phasmatodea</taxon>
        <taxon>Verophasmatodea</taxon>
        <taxon>Anareolatae</taxon>
        <taxon>Phasmatidae</taxon>
        <taxon>Eurycanthinae</taxon>
        <taxon>Dryococelus</taxon>
    </lineage>
</organism>
<evidence type="ECO:0000256" key="5">
    <source>
        <dbReference type="ARBA" id="ARBA00022723"/>
    </source>
</evidence>
<reference evidence="16 17" key="1">
    <citation type="submission" date="2023-02" db="EMBL/GenBank/DDBJ databases">
        <title>LHISI_Scaffold_Assembly.</title>
        <authorList>
            <person name="Stuart O.P."/>
            <person name="Cleave R."/>
            <person name="Magrath M.J.L."/>
            <person name="Mikheyev A.S."/>
        </authorList>
    </citation>
    <scope>NUCLEOTIDE SEQUENCE [LARGE SCALE GENOMIC DNA]</scope>
    <source>
        <strain evidence="16">Daus_M_001</strain>
        <tissue evidence="16">Leg muscle</tissue>
    </source>
</reference>
<comment type="caution">
    <text evidence="16">The sequence shown here is derived from an EMBL/GenBank/DDBJ whole genome shotgun (WGS) entry which is preliminary data.</text>
</comment>
<keyword evidence="14" id="KW-1133">Transmembrane helix</keyword>
<keyword evidence="3 14" id="KW-0349">Heme</keyword>
<dbReference type="Pfam" id="PF00173">
    <property type="entry name" value="Cyt-b5"/>
    <property type="match status" value="1"/>
</dbReference>
<keyword evidence="17" id="KW-1185">Reference proteome</keyword>
<gene>
    <name evidence="16" type="ORF">PR048_021238</name>
</gene>
<evidence type="ECO:0000256" key="10">
    <source>
        <dbReference type="ARBA" id="ARBA00023136"/>
    </source>
</evidence>
<dbReference type="InterPro" id="IPR050668">
    <property type="entry name" value="Cytochrome_b5"/>
</dbReference>
<dbReference type="SUPFAM" id="SSF55856">
    <property type="entry name" value="Cytochrome b5-like heme/steroid binding domain"/>
    <property type="match status" value="1"/>
</dbReference>
<dbReference type="InterPro" id="IPR001199">
    <property type="entry name" value="Cyt_B5-like_heme/steroid-bd"/>
</dbReference>
<evidence type="ECO:0000256" key="8">
    <source>
        <dbReference type="ARBA" id="ARBA00022982"/>
    </source>
</evidence>
<accession>A0ABQ9GXQ0</accession>
<evidence type="ECO:0000256" key="12">
    <source>
        <dbReference type="ARBA" id="ARBA00038168"/>
    </source>
</evidence>
<evidence type="ECO:0000256" key="6">
    <source>
        <dbReference type="ARBA" id="ARBA00022824"/>
    </source>
</evidence>
<dbReference type="PRINTS" id="PR00363">
    <property type="entry name" value="CYTOCHROMEB5"/>
</dbReference>
<evidence type="ECO:0000259" key="15">
    <source>
        <dbReference type="PROSITE" id="PS50255"/>
    </source>
</evidence>
<keyword evidence="4 14" id="KW-0812">Transmembrane</keyword>
<proteinExistence type="inferred from homology"/>
<sequence>MNSGRLFTREDVHRENNGMENVLIIVHNGVYDVTKYLEAHPGGSDVLLEQGGKDGTVEFDLAGHSLDARELMEQYKIGELAPEEHTNHNRRCAFFYNVWTYLIPLGVAVIVIGCYKLYKRK</sequence>
<keyword evidence="6" id="KW-0256">Endoplasmic reticulum</keyword>
<comment type="similarity">
    <text evidence="12 14">Belongs to the cytochrome b5 family.</text>
</comment>
<dbReference type="EMBL" id="JARBHB010000008">
    <property type="protein sequence ID" value="KAJ8876791.1"/>
    <property type="molecule type" value="Genomic_DNA"/>
</dbReference>
<protein>
    <recommendedName>
        <fullName evidence="13">Cytochrome b5</fullName>
    </recommendedName>
</protein>
<keyword evidence="2" id="KW-0813">Transport</keyword>